<feature type="binding site" evidence="7 9">
    <location>
        <begin position="75"/>
        <end position="76"/>
    </location>
    <ligand>
        <name>FMN</name>
        <dbReference type="ChEBI" id="CHEBI:58210"/>
    </ligand>
</feature>
<reference evidence="12 13" key="1">
    <citation type="journal article" date="2010" name="Stand. Genomic Sci.">
        <title>Complete genome sequence of Meiothermus silvanus type strain (VI-R2).</title>
        <authorList>
            <person name="Sikorski J."/>
            <person name="Tindall B.J."/>
            <person name="Lowry S."/>
            <person name="Lucas S."/>
            <person name="Nolan M."/>
            <person name="Copeland A."/>
            <person name="Glavina Del Rio T."/>
            <person name="Tice H."/>
            <person name="Cheng J.F."/>
            <person name="Han C."/>
            <person name="Pitluck S."/>
            <person name="Liolios K."/>
            <person name="Ivanova N."/>
            <person name="Mavromatis K."/>
            <person name="Mikhailova N."/>
            <person name="Pati A."/>
            <person name="Goodwin L."/>
            <person name="Chen A."/>
            <person name="Palaniappan K."/>
            <person name="Land M."/>
            <person name="Hauser L."/>
            <person name="Chang Y.J."/>
            <person name="Jeffries C.D."/>
            <person name="Rohde M."/>
            <person name="Goker M."/>
            <person name="Woyke T."/>
            <person name="Bristow J."/>
            <person name="Eisen J.A."/>
            <person name="Markowitz V."/>
            <person name="Hugenholtz P."/>
            <person name="Kyrpides N.C."/>
            <person name="Klenk H.P."/>
            <person name="Lapidus A."/>
        </authorList>
    </citation>
    <scope>NUCLEOTIDE SEQUENCE [LARGE SCALE GENOMIC DNA]</scope>
    <source>
        <strain evidence="13">ATCC 700542 / DSM 9946 / VI-R2</strain>
    </source>
</reference>
<evidence type="ECO:0000256" key="4">
    <source>
        <dbReference type="ARBA" id="ARBA00022643"/>
    </source>
</evidence>
<evidence type="ECO:0000256" key="1">
    <source>
        <dbReference type="ARBA" id="ARBA00007301"/>
    </source>
</evidence>
<feature type="binding site" evidence="7 8">
    <location>
        <position position="65"/>
    </location>
    <ligand>
        <name>substrate</name>
    </ligand>
</feature>
<feature type="binding site" evidence="7 8">
    <location>
        <position position="130"/>
    </location>
    <ligand>
        <name>substrate</name>
    </ligand>
</feature>
<dbReference type="GO" id="GO:0010181">
    <property type="term" value="F:FMN binding"/>
    <property type="evidence" value="ECO:0007669"/>
    <property type="project" value="UniProtKB-UniRule"/>
</dbReference>
<dbReference type="HOGENOM" id="CLU_032263_2_2_0"/>
<accession>D7BCS8</accession>
<dbReference type="OrthoDB" id="9780392at2"/>
<dbReference type="AlphaFoldDB" id="D7BCS8"/>
<dbReference type="FunFam" id="2.30.110.10:FF:000020">
    <property type="entry name" value="PNPO isoform 11"/>
    <property type="match status" value="1"/>
</dbReference>
<dbReference type="GO" id="GO:0008615">
    <property type="term" value="P:pyridoxine biosynthetic process"/>
    <property type="evidence" value="ECO:0007669"/>
    <property type="project" value="UniProtKB-UniRule"/>
</dbReference>
<evidence type="ECO:0000259" key="11">
    <source>
        <dbReference type="Pfam" id="PF10590"/>
    </source>
</evidence>
<evidence type="ECO:0000256" key="5">
    <source>
        <dbReference type="ARBA" id="ARBA00023002"/>
    </source>
</evidence>
<comment type="similarity">
    <text evidence="1 7">Belongs to the pyridoxamine 5'-phosphate oxidase family.</text>
</comment>
<dbReference type="UniPathway" id="UPA01068">
    <property type="reaction ID" value="UER00304"/>
</dbReference>
<dbReference type="EMBL" id="CP002042">
    <property type="protein sequence ID" value="ADH64661.1"/>
    <property type="molecule type" value="Genomic_DNA"/>
</dbReference>
<feature type="domain" description="Pyridoxamine 5'-phosphate oxidase N-terminal" evidence="10">
    <location>
        <begin position="32"/>
        <end position="157"/>
    </location>
</feature>
<dbReference type="KEGG" id="msv:Mesil_2817"/>
<keyword evidence="3 7" id="KW-0285">Flavoprotein</keyword>
<dbReference type="PIRSF" id="PIRSF000190">
    <property type="entry name" value="Pyd_amn-ph_oxd"/>
    <property type="match status" value="1"/>
</dbReference>
<feature type="binding site" evidence="8">
    <location>
        <begin position="7"/>
        <end position="10"/>
    </location>
    <ligand>
        <name>substrate</name>
    </ligand>
</feature>
<evidence type="ECO:0000259" key="10">
    <source>
        <dbReference type="Pfam" id="PF01243"/>
    </source>
</evidence>
<keyword evidence="6 7" id="KW-0664">Pyridoxine biosynthesis</keyword>
<dbReference type="InterPro" id="IPR019576">
    <property type="entry name" value="Pyridoxamine_oxidase_dimer_C"/>
</dbReference>
<evidence type="ECO:0000256" key="3">
    <source>
        <dbReference type="ARBA" id="ARBA00022630"/>
    </source>
</evidence>
<feature type="binding site" evidence="7 9">
    <location>
        <position position="104"/>
    </location>
    <ligand>
        <name>FMN</name>
        <dbReference type="ChEBI" id="CHEBI:58210"/>
    </ligand>
</feature>
<keyword evidence="4 7" id="KW-0288">FMN</keyword>
<keyword evidence="5 7" id="KW-0560">Oxidoreductase</keyword>
<proteinExistence type="inferred from homology"/>
<dbReference type="GO" id="GO:0004733">
    <property type="term" value="F:pyridoxamine phosphate oxidase activity"/>
    <property type="evidence" value="ECO:0007669"/>
    <property type="project" value="UniProtKB-UniRule"/>
</dbReference>
<dbReference type="InterPro" id="IPR011576">
    <property type="entry name" value="Pyridox_Oxase_N"/>
</dbReference>
<feature type="domain" description="Pyridoxine 5'-phosphate oxidase dimerisation C-terminal" evidence="11">
    <location>
        <begin position="170"/>
        <end position="211"/>
    </location>
</feature>
<dbReference type="EC" id="1.4.3.5" evidence="7"/>
<dbReference type="HAMAP" id="MF_01629">
    <property type="entry name" value="PdxH"/>
    <property type="match status" value="1"/>
</dbReference>
<dbReference type="PROSITE" id="PS01064">
    <property type="entry name" value="PYRIDOX_OXIDASE"/>
    <property type="match status" value="1"/>
</dbReference>
<feature type="binding site" evidence="7 9">
    <location>
        <position position="183"/>
    </location>
    <ligand>
        <name>FMN</name>
        <dbReference type="ChEBI" id="CHEBI:58210"/>
    </ligand>
</feature>
<dbReference type="Pfam" id="PF10590">
    <property type="entry name" value="PNP_phzG_C"/>
    <property type="match status" value="1"/>
</dbReference>
<dbReference type="eggNOG" id="COG0259">
    <property type="taxonomic scope" value="Bacteria"/>
</dbReference>
<evidence type="ECO:0000256" key="9">
    <source>
        <dbReference type="PIRSR" id="PIRSR000190-2"/>
    </source>
</evidence>
<dbReference type="Proteomes" id="UP000001916">
    <property type="component" value="Chromosome"/>
</dbReference>
<evidence type="ECO:0000313" key="13">
    <source>
        <dbReference type="Proteomes" id="UP000001916"/>
    </source>
</evidence>
<evidence type="ECO:0000256" key="8">
    <source>
        <dbReference type="PIRSR" id="PIRSR000190-1"/>
    </source>
</evidence>
<comment type="pathway">
    <text evidence="7">Cofactor metabolism; pyridoxal 5'-phosphate salvage; pyridoxal 5'-phosphate from pyridoxamine 5'-phosphate: step 1/1.</text>
</comment>
<comment type="cofactor">
    <cofactor evidence="7 9">
        <name>FMN</name>
        <dbReference type="ChEBI" id="CHEBI:58210"/>
    </cofactor>
    <text evidence="7 9">Binds 1 FMN per subunit.</text>
</comment>
<evidence type="ECO:0000313" key="12">
    <source>
        <dbReference type="EMBL" id="ADH64661.1"/>
    </source>
</evidence>
<dbReference type="Gene3D" id="2.30.110.10">
    <property type="entry name" value="Electron Transport, Fmn-binding Protein, Chain A"/>
    <property type="match status" value="1"/>
</dbReference>
<dbReference type="InterPro" id="IPR000659">
    <property type="entry name" value="Pyridox_Oxase"/>
</dbReference>
<feature type="binding site" evidence="7 9">
    <location>
        <position position="82"/>
    </location>
    <ligand>
        <name>FMN</name>
        <dbReference type="ChEBI" id="CHEBI:58210"/>
    </ligand>
</feature>
<dbReference type="PANTHER" id="PTHR10851:SF0">
    <property type="entry name" value="PYRIDOXINE-5'-PHOSPHATE OXIDASE"/>
    <property type="match status" value="1"/>
</dbReference>
<dbReference type="SUPFAM" id="SSF50475">
    <property type="entry name" value="FMN-binding split barrel"/>
    <property type="match status" value="1"/>
</dbReference>
<feature type="binding site" evidence="7 9">
    <location>
        <begin position="139"/>
        <end position="140"/>
    </location>
    <ligand>
        <name>FMN</name>
        <dbReference type="ChEBI" id="CHEBI:58210"/>
    </ligand>
</feature>
<feature type="binding site" evidence="7 8">
    <location>
        <position position="126"/>
    </location>
    <ligand>
        <name>substrate</name>
    </ligand>
</feature>
<feature type="binding site" evidence="7 9">
    <location>
        <position position="193"/>
    </location>
    <ligand>
        <name>FMN</name>
        <dbReference type="ChEBI" id="CHEBI:58210"/>
    </ligand>
</feature>
<dbReference type="RefSeq" id="WP_013159195.1">
    <property type="nucleotide sequence ID" value="NC_014212.1"/>
</dbReference>
<dbReference type="Pfam" id="PF01243">
    <property type="entry name" value="PNPOx_N"/>
    <property type="match status" value="1"/>
</dbReference>
<dbReference type="PANTHER" id="PTHR10851">
    <property type="entry name" value="PYRIDOXINE-5-PHOSPHATE OXIDASE"/>
    <property type="match status" value="1"/>
</dbReference>
<evidence type="ECO:0000256" key="7">
    <source>
        <dbReference type="HAMAP-Rule" id="MF_01629"/>
    </source>
</evidence>
<comment type="pathway">
    <text evidence="7">Cofactor metabolism; pyridoxal 5'-phosphate salvage; pyridoxal 5'-phosphate from pyridoxine 5'-phosphate: step 1/1.</text>
</comment>
<feature type="binding site" evidence="7 8">
    <location>
        <position position="122"/>
    </location>
    <ligand>
        <name>substrate</name>
    </ligand>
</feature>
<evidence type="ECO:0000256" key="2">
    <source>
        <dbReference type="ARBA" id="ARBA00011738"/>
    </source>
</evidence>
<gene>
    <name evidence="7" type="primary">pdxH</name>
    <name evidence="12" type="ordered locus">Mesil_2817</name>
</gene>
<feature type="binding site" evidence="7">
    <location>
        <begin position="60"/>
        <end position="65"/>
    </location>
    <ligand>
        <name>FMN</name>
        <dbReference type="ChEBI" id="CHEBI:58210"/>
    </ligand>
</feature>
<sequence length="211" mass="24433">MDLRNFRYDYTRGELNEADVSPDPVQQFGVWLEEALAAGLVEPYGMTLSTVGEQHRPSSRVVLLRGFSAEGFIFYTNYHSRKGRELQAHPYAALNFWWPPLERQVRIEGRVEKVSAEESDAYFASRPYESQAASASSPQSQPIPSREVLLQWIEQTKQRYPTQVPRPPHWGGYRLVPDYFEFWQGRKSRIHDRLAYTLEPGGSWKITRLAP</sequence>
<comment type="catalytic activity">
    <reaction evidence="7">
        <text>pyridoxamine 5'-phosphate + O2 + H2O = pyridoxal 5'-phosphate + H2O2 + NH4(+)</text>
        <dbReference type="Rhea" id="RHEA:15817"/>
        <dbReference type="ChEBI" id="CHEBI:15377"/>
        <dbReference type="ChEBI" id="CHEBI:15379"/>
        <dbReference type="ChEBI" id="CHEBI:16240"/>
        <dbReference type="ChEBI" id="CHEBI:28938"/>
        <dbReference type="ChEBI" id="CHEBI:58451"/>
        <dbReference type="ChEBI" id="CHEBI:597326"/>
        <dbReference type="EC" id="1.4.3.5"/>
    </reaction>
</comment>
<dbReference type="NCBIfam" id="NF004231">
    <property type="entry name" value="PRK05679.1"/>
    <property type="match status" value="1"/>
</dbReference>
<comment type="function">
    <text evidence="7">Catalyzes the oxidation of either pyridoxine 5'-phosphate (PNP) or pyridoxamine 5'-phosphate (PMP) into pyridoxal 5'-phosphate (PLP).</text>
</comment>
<keyword evidence="13" id="KW-1185">Reference proteome</keyword>
<comment type="catalytic activity">
    <reaction evidence="7">
        <text>pyridoxine 5'-phosphate + O2 = pyridoxal 5'-phosphate + H2O2</text>
        <dbReference type="Rhea" id="RHEA:15149"/>
        <dbReference type="ChEBI" id="CHEBI:15379"/>
        <dbReference type="ChEBI" id="CHEBI:16240"/>
        <dbReference type="ChEBI" id="CHEBI:58589"/>
        <dbReference type="ChEBI" id="CHEBI:597326"/>
        <dbReference type="EC" id="1.4.3.5"/>
    </reaction>
</comment>
<comment type="subunit">
    <text evidence="2 7">Homodimer.</text>
</comment>
<dbReference type="STRING" id="526227.Mesil_2817"/>
<protein>
    <recommendedName>
        <fullName evidence="7">Pyridoxine/pyridoxamine 5'-phosphate oxidase</fullName>
        <ecNumber evidence="7">1.4.3.5</ecNumber>
    </recommendedName>
    <alternativeName>
        <fullName evidence="7">PNP/PMP oxidase</fullName>
        <shortName evidence="7">PNPOx</shortName>
    </alternativeName>
    <alternativeName>
        <fullName evidence="7">Pyridoxal 5'-phosphate synthase</fullName>
    </alternativeName>
</protein>
<dbReference type="InterPro" id="IPR012349">
    <property type="entry name" value="Split_barrel_FMN-bd"/>
</dbReference>
<feature type="binding site" evidence="7 9">
    <location>
        <position position="81"/>
    </location>
    <ligand>
        <name>FMN</name>
        <dbReference type="ChEBI" id="CHEBI:58210"/>
    </ligand>
</feature>
<dbReference type="NCBIfam" id="TIGR00558">
    <property type="entry name" value="pdxH"/>
    <property type="match status" value="1"/>
</dbReference>
<dbReference type="InterPro" id="IPR019740">
    <property type="entry name" value="Pyridox_Oxase_CS"/>
</dbReference>
<evidence type="ECO:0000256" key="6">
    <source>
        <dbReference type="ARBA" id="ARBA00023096"/>
    </source>
</evidence>
<organism evidence="12 13">
    <name type="scientific">Allomeiothermus silvanus (strain ATCC 700542 / DSM 9946 / NBRC 106475 / NCIMB 13440 / VI-R2)</name>
    <name type="common">Thermus silvanus</name>
    <dbReference type="NCBI Taxonomy" id="526227"/>
    <lineage>
        <taxon>Bacteria</taxon>
        <taxon>Thermotogati</taxon>
        <taxon>Deinococcota</taxon>
        <taxon>Deinococci</taxon>
        <taxon>Thermales</taxon>
        <taxon>Thermaceae</taxon>
        <taxon>Allomeiothermus</taxon>
    </lineage>
</organism>
<feature type="binding site" evidence="7 8">
    <location>
        <begin position="189"/>
        <end position="191"/>
    </location>
    <ligand>
        <name>substrate</name>
    </ligand>
</feature>
<name>D7BCS8_ALLS1</name>